<dbReference type="Proteomes" id="UP000230069">
    <property type="component" value="Unassembled WGS sequence"/>
</dbReference>
<dbReference type="PROSITE" id="PS00028">
    <property type="entry name" value="ZINC_FINGER_C2H2_1"/>
    <property type="match status" value="1"/>
</dbReference>
<organism evidence="4 5">
    <name type="scientific">Aquilegia coerulea</name>
    <name type="common">Rocky mountain columbine</name>
    <dbReference type="NCBI Taxonomy" id="218851"/>
    <lineage>
        <taxon>Eukaryota</taxon>
        <taxon>Viridiplantae</taxon>
        <taxon>Streptophyta</taxon>
        <taxon>Embryophyta</taxon>
        <taxon>Tracheophyta</taxon>
        <taxon>Spermatophyta</taxon>
        <taxon>Magnoliopsida</taxon>
        <taxon>Ranunculales</taxon>
        <taxon>Ranunculaceae</taxon>
        <taxon>Thalictroideae</taxon>
        <taxon>Aquilegia</taxon>
    </lineage>
</organism>
<accession>A0A2G5DQD2</accession>
<dbReference type="InParanoid" id="A0A2G5DQD2"/>
<feature type="signal peptide" evidence="2">
    <location>
        <begin position="1"/>
        <end position="21"/>
    </location>
</feature>
<evidence type="ECO:0000256" key="2">
    <source>
        <dbReference type="SAM" id="SignalP"/>
    </source>
</evidence>
<protein>
    <recommendedName>
        <fullName evidence="3">C2H2-type domain-containing protein</fullName>
    </recommendedName>
</protein>
<keyword evidence="5" id="KW-1185">Reference proteome</keyword>
<dbReference type="PROSITE" id="PS50157">
    <property type="entry name" value="ZINC_FINGER_C2H2_2"/>
    <property type="match status" value="1"/>
</dbReference>
<dbReference type="EMBL" id="KZ305033">
    <property type="protein sequence ID" value="PIA45713.1"/>
    <property type="molecule type" value="Genomic_DNA"/>
</dbReference>
<name>A0A2G5DQD2_AQUCA</name>
<evidence type="ECO:0000259" key="3">
    <source>
        <dbReference type="PROSITE" id="PS50157"/>
    </source>
</evidence>
<feature type="chain" id="PRO_5013639988" description="C2H2-type domain-containing protein" evidence="2">
    <location>
        <begin position="22"/>
        <end position="180"/>
    </location>
</feature>
<sequence>MLLLLDLHLPFTFIIFTSSYSSPTTTISCSNHSSTCKSFHREIEIEHHILVFLSKFGLKSHNGCLHAKHQVLCKECGNVFLDYIDLNDHVKKHHTKLHLVFHSYMLSGTMSLNDTSIDINMNFGFSFADRYIVTCKALCASAKLVHMDQILFDFCQVSSYRSECVRVGSYFVQLEVTSSN</sequence>
<evidence type="ECO:0000313" key="4">
    <source>
        <dbReference type="EMBL" id="PIA45713.1"/>
    </source>
</evidence>
<keyword evidence="1" id="KW-0479">Metal-binding</keyword>
<evidence type="ECO:0000313" key="5">
    <source>
        <dbReference type="Proteomes" id="UP000230069"/>
    </source>
</evidence>
<dbReference type="InterPro" id="IPR013087">
    <property type="entry name" value="Znf_C2H2_type"/>
</dbReference>
<proteinExistence type="predicted"/>
<keyword evidence="2" id="KW-0732">Signal</keyword>
<dbReference type="GO" id="GO:0008270">
    <property type="term" value="F:zinc ion binding"/>
    <property type="evidence" value="ECO:0007669"/>
    <property type="project" value="UniProtKB-KW"/>
</dbReference>
<reference evidence="4 5" key="1">
    <citation type="submission" date="2017-09" db="EMBL/GenBank/DDBJ databases">
        <title>WGS assembly of Aquilegia coerulea Goldsmith.</title>
        <authorList>
            <person name="Hodges S."/>
            <person name="Kramer E."/>
            <person name="Nordborg M."/>
            <person name="Tomkins J."/>
            <person name="Borevitz J."/>
            <person name="Derieg N."/>
            <person name="Yan J."/>
            <person name="Mihaltcheva S."/>
            <person name="Hayes R.D."/>
            <person name="Rokhsar D."/>
        </authorList>
    </citation>
    <scope>NUCLEOTIDE SEQUENCE [LARGE SCALE GENOMIC DNA]</scope>
    <source>
        <strain evidence="5">cv. Goldsmith</strain>
    </source>
</reference>
<dbReference type="AlphaFoldDB" id="A0A2G5DQD2"/>
<keyword evidence="1" id="KW-0862">Zinc</keyword>
<evidence type="ECO:0000256" key="1">
    <source>
        <dbReference type="PROSITE-ProRule" id="PRU00042"/>
    </source>
</evidence>
<gene>
    <name evidence="4" type="ORF">AQUCO_01600151v1</name>
</gene>
<keyword evidence="1" id="KW-0863">Zinc-finger</keyword>
<feature type="domain" description="C2H2-type" evidence="3">
    <location>
        <begin position="71"/>
        <end position="95"/>
    </location>
</feature>
<dbReference type="OrthoDB" id="9936054at2759"/>